<reference evidence="3 4" key="1">
    <citation type="submission" date="2018-03" db="EMBL/GenBank/DDBJ databases">
        <title>Aquarubrobacter algicola gen. nov., sp. nov., a novel actinobacterium isolated from shallow eutrophic lake during the end of cyanobacterial harmful algal blooms.</title>
        <authorList>
            <person name="Chun S.J."/>
        </authorList>
    </citation>
    <scope>NUCLEOTIDE SEQUENCE [LARGE SCALE GENOMIC DNA]</scope>
    <source>
        <strain evidence="3 4">Seoho-28</strain>
    </source>
</reference>
<dbReference type="PANTHER" id="PTHR43236:SF1">
    <property type="entry name" value="BLL7220 PROTEIN"/>
    <property type="match status" value="1"/>
</dbReference>
<dbReference type="SUPFAM" id="SSF47413">
    <property type="entry name" value="lambda repressor-like DNA-binding domains"/>
    <property type="match status" value="1"/>
</dbReference>
<dbReference type="InterPro" id="IPR010982">
    <property type="entry name" value="Lambda_DNA-bd_dom_sf"/>
</dbReference>
<accession>A0A2T4UH70</accession>
<keyword evidence="4" id="KW-1185">Reference proteome</keyword>
<dbReference type="AlphaFoldDB" id="A0A2T4UH70"/>
<dbReference type="EMBL" id="PYYB01000001">
    <property type="protein sequence ID" value="PTL58601.1"/>
    <property type="molecule type" value="Genomic_DNA"/>
</dbReference>
<evidence type="ECO:0000313" key="3">
    <source>
        <dbReference type="EMBL" id="PTL58601.1"/>
    </source>
</evidence>
<comment type="caution">
    <text evidence="3">The sequence shown here is derived from an EMBL/GenBank/DDBJ whole genome shotgun (WGS) entry which is preliminary data.</text>
</comment>
<protein>
    <submittedName>
        <fullName evidence="3">Transcriptional regulator</fullName>
    </submittedName>
</protein>
<proteinExistence type="inferred from homology"/>
<comment type="similarity">
    <text evidence="1">Belongs to the short-chain fatty acyl-CoA assimilation regulator (ScfR) family.</text>
</comment>
<dbReference type="Proteomes" id="UP000240739">
    <property type="component" value="Unassembled WGS sequence"/>
</dbReference>
<dbReference type="Pfam" id="PF06114">
    <property type="entry name" value="Peptidase_M78"/>
    <property type="match status" value="1"/>
</dbReference>
<name>A0A2T4UH70_9ACTN</name>
<dbReference type="CDD" id="cd00093">
    <property type="entry name" value="HTH_XRE"/>
    <property type="match status" value="1"/>
</dbReference>
<evidence type="ECO:0000256" key="1">
    <source>
        <dbReference type="ARBA" id="ARBA00007227"/>
    </source>
</evidence>
<feature type="domain" description="HTH cro/C1-type" evidence="2">
    <location>
        <begin position="16"/>
        <end position="70"/>
    </location>
</feature>
<dbReference type="PANTHER" id="PTHR43236">
    <property type="entry name" value="ANTITOXIN HIGA1"/>
    <property type="match status" value="1"/>
</dbReference>
<dbReference type="Gene3D" id="1.10.260.40">
    <property type="entry name" value="lambda repressor-like DNA-binding domains"/>
    <property type="match status" value="1"/>
</dbReference>
<dbReference type="RefSeq" id="WP_107567038.1">
    <property type="nucleotide sequence ID" value="NZ_PYYB01000001.1"/>
</dbReference>
<evidence type="ECO:0000313" key="4">
    <source>
        <dbReference type="Proteomes" id="UP000240739"/>
    </source>
</evidence>
<dbReference type="InterPro" id="IPR001387">
    <property type="entry name" value="Cro/C1-type_HTH"/>
</dbReference>
<evidence type="ECO:0000259" key="2">
    <source>
        <dbReference type="PROSITE" id="PS50943"/>
    </source>
</evidence>
<gene>
    <name evidence="3" type="ORF">C7Y72_02470</name>
</gene>
<dbReference type="Pfam" id="PF01381">
    <property type="entry name" value="HTH_3"/>
    <property type="match status" value="1"/>
</dbReference>
<dbReference type="InterPro" id="IPR052345">
    <property type="entry name" value="Rad_response_metalloprotease"/>
</dbReference>
<sequence length="389" mass="43939">MSTSERGQYSWLLERLRRARQDRGLTQAQVAEQMGMARTSLVALESGERRLKPEEMVALAGLYGQRLDELLRPSEPPRELAAQFRESAGRMPEEDDLRHATLALQKLAEDYVELERLLDAPLPTSFPSPQTVPTDPVAGAERLATEERGRLHLGDGPLPHLRELLENDVGLRVFSVPLPSRFGGLFAYDEQLGACVAMNSRHRWERQRFSLAHEFAHFLTRRDRAEITVVIAGYRRVPAAERFADAFAQRLLMPAGGVTRRFEAAKTASGGRVTPALLLGQADFWHVSAEAMARRLEDLKLIKSGAWDQLVRRGLKPEEGRALLGLQPRQADTVLLPRRYVLLTVTAYRKGLISEERVARFLRRDRVAARRLVEELDFDLDDAPDLDAR</sequence>
<dbReference type="PROSITE" id="PS50943">
    <property type="entry name" value="HTH_CROC1"/>
    <property type="match status" value="1"/>
</dbReference>
<dbReference type="Gene3D" id="1.10.10.2910">
    <property type="match status" value="1"/>
</dbReference>
<dbReference type="InterPro" id="IPR010359">
    <property type="entry name" value="IrrE_HExxH"/>
</dbReference>
<dbReference type="SMART" id="SM00530">
    <property type="entry name" value="HTH_XRE"/>
    <property type="match status" value="1"/>
</dbReference>
<organism evidence="3 4">
    <name type="scientific">Paraconexibacter algicola</name>
    <dbReference type="NCBI Taxonomy" id="2133960"/>
    <lineage>
        <taxon>Bacteria</taxon>
        <taxon>Bacillati</taxon>
        <taxon>Actinomycetota</taxon>
        <taxon>Thermoleophilia</taxon>
        <taxon>Solirubrobacterales</taxon>
        <taxon>Paraconexibacteraceae</taxon>
        <taxon>Paraconexibacter</taxon>
    </lineage>
</organism>
<dbReference type="GO" id="GO:0003677">
    <property type="term" value="F:DNA binding"/>
    <property type="evidence" value="ECO:0007669"/>
    <property type="project" value="InterPro"/>
</dbReference>
<dbReference type="OrthoDB" id="9794834at2"/>